<dbReference type="Proteomes" id="UP000316093">
    <property type="component" value="Chromosome"/>
</dbReference>
<dbReference type="KEGG" id="lpy:FIV34_17315"/>
<dbReference type="OrthoDB" id="14196at2"/>
<comment type="function">
    <text evidence="7">Chaperone involved in the correct folding and assembly of outer membrane proteins. Recognizes specific patterns of aromatic residues and the orientation of their side chains, which are found more frequently in integral outer membrane proteins. May act in both early periplasmic and late outer membrane-associated steps of protein maturation.</text>
</comment>
<accession>A0A4Y5Z5W7</accession>
<evidence type="ECO:0000256" key="1">
    <source>
        <dbReference type="ARBA" id="ARBA00022729"/>
    </source>
</evidence>
<evidence type="ECO:0000256" key="4">
    <source>
        <dbReference type="ARBA" id="ARBA00023110"/>
    </source>
</evidence>
<feature type="domain" description="PpiC" evidence="9">
    <location>
        <begin position="187"/>
        <end position="288"/>
    </location>
</feature>
<dbReference type="GO" id="GO:0043165">
    <property type="term" value="P:Gram-negative-bacterium-type cell outer membrane assembly"/>
    <property type="evidence" value="ECO:0007669"/>
    <property type="project" value="InterPro"/>
</dbReference>
<comment type="domain">
    <text evidence="7">The PPIase activity resides only in the second parvulin domain. The N-terminal region and the C-terminal tail are necessary and sufficient for the chaperone activity of SurA. The PPIase activity is dispensable for SurA to function as a chaperone. The N-terminal region and the C-terminal tail are also required for porin recognition.</text>
</comment>
<dbReference type="SUPFAM" id="SSF109998">
    <property type="entry name" value="Triger factor/SurA peptide-binding domain-like"/>
    <property type="match status" value="1"/>
</dbReference>
<dbReference type="AlphaFoldDB" id="A0A4Y5Z5W7"/>
<dbReference type="GO" id="GO:0003755">
    <property type="term" value="F:peptidyl-prolyl cis-trans isomerase activity"/>
    <property type="evidence" value="ECO:0007669"/>
    <property type="project" value="UniProtKB-UniRule"/>
</dbReference>
<feature type="signal peptide" evidence="7">
    <location>
        <begin position="1"/>
        <end position="23"/>
    </location>
</feature>
<dbReference type="Pfam" id="PF09312">
    <property type="entry name" value="SurA_N"/>
    <property type="match status" value="1"/>
</dbReference>
<evidence type="ECO:0000256" key="3">
    <source>
        <dbReference type="ARBA" id="ARBA00022764"/>
    </source>
</evidence>
<dbReference type="InterPro" id="IPR046357">
    <property type="entry name" value="PPIase_dom_sf"/>
</dbReference>
<keyword evidence="1 7" id="KW-0732">Signal</keyword>
<dbReference type="Gene3D" id="1.10.4030.10">
    <property type="entry name" value="Porin chaperone SurA, peptide-binding domain"/>
    <property type="match status" value="1"/>
</dbReference>
<dbReference type="GO" id="GO:0050821">
    <property type="term" value="P:protein stabilization"/>
    <property type="evidence" value="ECO:0007669"/>
    <property type="project" value="InterPro"/>
</dbReference>
<keyword evidence="2 7" id="KW-0677">Repeat</keyword>
<feature type="domain" description="PpiC" evidence="9">
    <location>
        <begin position="297"/>
        <end position="397"/>
    </location>
</feature>
<protein>
    <recommendedName>
        <fullName evidence="7">Chaperone SurA</fullName>
    </recommendedName>
    <alternativeName>
        <fullName evidence="7">Peptidyl-prolyl cis-trans isomerase SurA</fullName>
        <shortName evidence="7">PPIase SurA</shortName>
        <ecNumber evidence="7">5.2.1.8</ecNumber>
    </alternativeName>
    <alternativeName>
        <fullName evidence="7">Rotamase SurA</fullName>
    </alternativeName>
</protein>
<evidence type="ECO:0000256" key="2">
    <source>
        <dbReference type="ARBA" id="ARBA00022737"/>
    </source>
</evidence>
<dbReference type="GO" id="GO:0042277">
    <property type="term" value="F:peptide binding"/>
    <property type="evidence" value="ECO:0007669"/>
    <property type="project" value="InterPro"/>
</dbReference>
<dbReference type="InterPro" id="IPR023034">
    <property type="entry name" value="PPIase_SurA"/>
</dbReference>
<gene>
    <name evidence="7" type="primary">surA</name>
    <name evidence="10" type="ORF">FIV34_17315</name>
</gene>
<comment type="subcellular location">
    <subcellularLocation>
        <location evidence="7">Periplasm</location>
    </subcellularLocation>
    <text evidence="7">Is capable of associating with the outer membrane.</text>
</comment>
<keyword evidence="6 7" id="KW-0413">Isomerase</keyword>
<evidence type="ECO:0000313" key="10">
    <source>
        <dbReference type="EMBL" id="QDE40842.1"/>
    </source>
</evidence>
<feature type="region of interest" description="Disordered" evidence="8">
    <location>
        <begin position="401"/>
        <end position="421"/>
    </location>
</feature>
<feature type="chain" id="PRO_5021520064" description="Chaperone SurA" evidence="7">
    <location>
        <begin position="24"/>
        <end position="457"/>
    </location>
</feature>
<dbReference type="EC" id="5.2.1.8" evidence="7"/>
<dbReference type="InterPro" id="IPR027304">
    <property type="entry name" value="Trigger_fact/SurA_dom_sf"/>
</dbReference>
<comment type="catalytic activity">
    <reaction evidence="7">
        <text>[protein]-peptidylproline (omega=180) = [protein]-peptidylproline (omega=0)</text>
        <dbReference type="Rhea" id="RHEA:16237"/>
        <dbReference type="Rhea" id="RHEA-COMP:10747"/>
        <dbReference type="Rhea" id="RHEA-COMP:10748"/>
        <dbReference type="ChEBI" id="CHEBI:83833"/>
        <dbReference type="ChEBI" id="CHEBI:83834"/>
        <dbReference type="EC" id="5.2.1.8"/>
    </reaction>
</comment>
<name>A0A4Y5Z5W7_9GAMM</name>
<dbReference type="GO" id="GO:0030288">
    <property type="term" value="C:outer membrane-bounded periplasmic space"/>
    <property type="evidence" value="ECO:0007669"/>
    <property type="project" value="InterPro"/>
</dbReference>
<dbReference type="Pfam" id="PF00639">
    <property type="entry name" value="Rotamase"/>
    <property type="match status" value="2"/>
</dbReference>
<dbReference type="EMBL" id="CP041046">
    <property type="protein sequence ID" value="QDE40842.1"/>
    <property type="molecule type" value="Genomic_DNA"/>
</dbReference>
<evidence type="ECO:0000259" key="9">
    <source>
        <dbReference type="PROSITE" id="PS50198"/>
    </source>
</evidence>
<dbReference type="HAMAP" id="MF_01183">
    <property type="entry name" value="Chaperone_SurA"/>
    <property type="match status" value="1"/>
</dbReference>
<dbReference type="GO" id="GO:0006457">
    <property type="term" value="P:protein folding"/>
    <property type="evidence" value="ECO:0007669"/>
    <property type="project" value="UniProtKB-UniRule"/>
</dbReference>
<reference evidence="10 11" key="1">
    <citation type="submission" date="2019-06" db="EMBL/GenBank/DDBJ databases">
        <title>A complete genome sequence for Luteibacter pinisoli MAH-14.</title>
        <authorList>
            <person name="Baltrus D.A."/>
        </authorList>
    </citation>
    <scope>NUCLEOTIDE SEQUENCE [LARGE SCALE GENOMIC DNA]</scope>
    <source>
        <strain evidence="10 11">MAH-14</strain>
    </source>
</reference>
<evidence type="ECO:0000256" key="5">
    <source>
        <dbReference type="ARBA" id="ARBA00023186"/>
    </source>
</evidence>
<keyword evidence="4 7" id="KW-0697">Rotamase</keyword>
<keyword evidence="11" id="KW-1185">Reference proteome</keyword>
<proteinExistence type="inferred from homology"/>
<evidence type="ECO:0000256" key="7">
    <source>
        <dbReference type="HAMAP-Rule" id="MF_01183"/>
    </source>
</evidence>
<sequence length="457" mass="49380" precursor="true">MKQILAYSVLAAALVAAVPTAHAQLMPQAQPAQAGGAAVGNGSLDRIVAVVDDDIILQSELNEAINAIVKQYANNPGQLPPQDVLARQVLDRLILMKIQVAKANDQNIHVTDQDVDAAVANVAQQNKMSPEQLRAAVEQDGMPFASFRQQLSDQLLTQKLHESVVRDQVTVTDAEVNNLLASPTYKAGEVHLAHIQVSTPAEGGAGDIAQAQAKADEAIKAIKGGMDFNAAAIRYSDAPDALEGGDLGWRRLDEVPPAFADAVSSLKAGETTAALRGPTGFHILKLVETRQPGRQVVTEYHARQILIKPSEIVTPEQAEKKAQDIYTRVADKHEDFAKIAKDDSKDTTTANAGGDMGWFQKDAWGQAIAGQLDGLKENEVSKPFQTDAGWIVLQLIGTRQSDVTDESQRNQARQAIGNRKADEAYENFLREQRSQAFVDIRVPELKDPDDKQASAAK</sequence>
<evidence type="ECO:0000256" key="8">
    <source>
        <dbReference type="SAM" id="MobiDB-lite"/>
    </source>
</evidence>
<dbReference type="RefSeq" id="WP_139984767.1">
    <property type="nucleotide sequence ID" value="NZ_CP041046.1"/>
</dbReference>
<dbReference type="PROSITE" id="PS50198">
    <property type="entry name" value="PPIC_PPIASE_2"/>
    <property type="match status" value="2"/>
</dbReference>
<dbReference type="InterPro" id="IPR050280">
    <property type="entry name" value="OMP_Chaperone_SurA"/>
</dbReference>
<dbReference type="GO" id="GO:0051082">
    <property type="term" value="F:unfolded protein binding"/>
    <property type="evidence" value="ECO:0007669"/>
    <property type="project" value="UniProtKB-UniRule"/>
</dbReference>
<organism evidence="10 11">
    <name type="scientific">Luteibacter pinisoli</name>
    <dbReference type="NCBI Taxonomy" id="2589080"/>
    <lineage>
        <taxon>Bacteria</taxon>
        <taxon>Pseudomonadati</taxon>
        <taxon>Pseudomonadota</taxon>
        <taxon>Gammaproteobacteria</taxon>
        <taxon>Lysobacterales</taxon>
        <taxon>Rhodanobacteraceae</taxon>
        <taxon>Luteibacter</taxon>
    </lineage>
</organism>
<evidence type="ECO:0000313" key="11">
    <source>
        <dbReference type="Proteomes" id="UP000316093"/>
    </source>
</evidence>
<dbReference type="PANTHER" id="PTHR47637:SF1">
    <property type="entry name" value="CHAPERONE SURA"/>
    <property type="match status" value="1"/>
</dbReference>
<dbReference type="InterPro" id="IPR000297">
    <property type="entry name" value="PPIase_PpiC"/>
</dbReference>
<evidence type="ECO:0000256" key="6">
    <source>
        <dbReference type="ARBA" id="ARBA00023235"/>
    </source>
</evidence>
<dbReference type="PANTHER" id="PTHR47637">
    <property type="entry name" value="CHAPERONE SURA"/>
    <property type="match status" value="1"/>
</dbReference>
<keyword evidence="3 7" id="KW-0574">Periplasm</keyword>
<keyword evidence="5 7" id="KW-0143">Chaperone</keyword>
<dbReference type="InterPro" id="IPR015391">
    <property type="entry name" value="SurA_N"/>
</dbReference>
<dbReference type="Gene3D" id="3.10.50.40">
    <property type="match status" value="2"/>
</dbReference>
<dbReference type="SUPFAM" id="SSF54534">
    <property type="entry name" value="FKBP-like"/>
    <property type="match status" value="2"/>
</dbReference>